<name>A0ABS4SVS2_9PROT</name>
<organism evidence="1 2">
    <name type="scientific">Azospirillum rugosum</name>
    <dbReference type="NCBI Taxonomy" id="416170"/>
    <lineage>
        <taxon>Bacteria</taxon>
        <taxon>Pseudomonadati</taxon>
        <taxon>Pseudomonadota</taxon>
        <taxon>Alphaproteobacteria</taxon>
        <taxon>Rhodospirillales</taxon>
        <taxon>Azospirillaceae</taxon>
        <taxon>Azospirillum</taxon>
    </lineage>
</organism>
<sequence>MAATACSYGRVVADLPSSAYTVSEVAYAASNRDLRVVIHGNPFGMDPQSFGQLVTDNMQNRIIGVRTRFTTTPNETARPGYWVALAFNPSQTMLTSYVCSGQPIPTRPPGGPIVVQGAFCRGSGFAGLLSGGALTSATGWLDSPQGPTDPGFKSLISDMTFSLFPTANQGSDRGRCTGC</sequence>
<accession>A0ABS4SVS2</accession>
<comment type="caution">
    <text evidence="1">The sequence shown here is derived from an EMBL/GenBank/DDBJ whole genome shotgun (WGS) entry which is preliminary data.</text>
</comment>
<gene>
    <name evidence="1" type="ORF">J2851_006130</name>
</gene>
<dbReference type="Proteomes" id="UP000781958">
    <property type="component" value="Unassembled WGS sequence"/>
</dbReference>
<evidence type="ECO:0000313" key="1">
    <source>
        <dbReference type="EMBL" id="MBP2296314.1"/>
    </source>
</evidence>
<evidence type="ECO:0000313" key="2">
    <source>
        <dbReference type="Proteomes" id="UP000781958"/>
    </source>
</evidence>
<dbReference type="EMBL" id="JAGINP010000029">
    <property type="protein sequence ID" value="MBP2296314.1"/>
    <property type="molecule type" value="Genomic_DNA"/>
</dbReference>
<reference evidence="1 2" key="1">
    <citation type="submission" date="2021-03" db="EMBL/GenBank/DDBJ databases">
        <title>Genomic Encyclopedia of Type Strains, Phase III (KMG-III): the genomes of soil and plant-associated and newly described type strains.</title>
        <authorList>
            <person name="Whitman W."/>
        </authorList>
    </citation>
    <scope>NUCLEOTIDE SEQUENCE [LARGE SCALE GENOMIC DNA]</scope>
    <source>
        <strain evidence="1 2">IMMIB AFH-6</strain>
    </source>
</reference>
<dbReference type="RefSeq" id="WP_246501039.1">
    <property type="nucleotide sequence ID" value="NZ_JAGINP010000029.1"/>
</dbReference>
<proteinExistence type="predicted"/>
<protein>
    <submittedName>
        <fullName evidence="1">Uncharacterized protein</fullName>
    </submittedName>
</protein>
<keyword evidence="2" id="KW-1185">Reference proteome</keyword>